<dbReference type="OrthoDB" id="1778949at2"/>
<organism evidence="2 3">
    <name type="scientific">Thioploca ingrica</name>
    <dbReference type="NCBI Taxonomy" id="40754"/>
    <lineage>
        <taxon>Bacteria</taxon>
        <taxon>Pseudomonadati</taxon>
        <taxon>Pseudomonadota</taxon>
        <taxon>Gammaproteobacteria</taxon>
        <taxon>Thiotrichales</taxon>
        <taxon>Thiotrichaceae</taxon>
        <taxon>Thioploca</taxon>
    </lineage>
</organism>
<feature type="domain" description="SHOCT" evidence="1">
    <location>
        <begin position="259"/>
        <end position="284"/>
    </location>
</feature>
<dbReference type="Proteomes" id="UP000031623">
    <property type="component" value="Chromosome"/>
</dbReference>
<dbReference type="STRING" id="40754.THII_1687"/>
<proteinExistence type="predicted"/>
<keyword evidence="3" id="KW-1185">Reference proteome</keyword>
<accession>A0A090AFW6</accession>
<sequence length="287" mass="32240">MSQQNSQWQQKLTELTQKYQLSEHAIMVLWQALIKGNGKMAQFNHPELGGVGQWLPGGLTMISDMSNSYLKMVIDNLCGELSILIKEDYFNPINQGSRQQQQQSQGNIDSSEAVKAHPFNYDPWWPIEFGAPTLSGSQNGLLYAYFAHKQRLVLEKQGEIFVYNTLHHQISGVSQQQSSSGQLLVFASPDGTFTVADLPLISSFTRPVHEPSVKESNQHTDIIAKAEKIKEMLPRAALKIEPLTKPADESQQPDIFSTIKKLAELKDQGIISEQEFEAKKTELLSRL</sequence>
<protein>
    <recommendedName>
        <fullName evidence="1">SHOCT domain-containing protein</fullName>
    </recommendedName>
</protein>
<evidence type="ECO:0000259" key="1">
    <source>
        <dbReference type="Pfam" id="PF09851"/>
    </source>
</evidence>
<dbReference type="HOGENOM" id="CLU_071531_0_0_6"/>
<dbReference type="AlphaFoldDB" id="A0A090AFW6"/>
<name>A0A090AFW6_9GAMM</name>
<gene>
    <name evidence="2" type="ORF">THII_1687</name>
</gene>
<reference evidence="2 3" key="1">
    <citation type="journal article" date="2014" name="ISME J.">
        <title>Ecophysiology of Thioploca ingrica as revealed by the complete genome sequence supplemented with proteomic evidence.</title>
        <authorList>
            <person name="Kojima H."/>
            <person name="Ogura Y."/>
            <person name="Yamamoto N."/>
            <person name="Togashi T."/>
            <person name="Mori H."/>
            <person name="Watanabe T."/>
            <person name="Nemoto F."/>
            <person name="Kurokawa K."/>
            <person name="Hayashi T."/>
            <person name="Fukui M."/>
        </authorList>
    </citation>
    <scope>NUCLEOTIDE SEQUENCE [LARGE SCALE GENOMIC DNA]</scope>
</reference>
<dbReference type="EMBL" id="AP014633">
    <property type="protein sequence ID" value="BAP55984.1"/>
    <property type="molecule type" value="Genomic_DNA"/>
</dbReference>
<evidence type="ECO:0000313" key="2">
    <source>
        <dbReference type="EMBL" id="BAP55984.1"/>
    </source>
</evidence>
<dbReference type="InterPro" id="IPR018649">
    <property type="entry name" value="SHOCT"/>
</dbReference>
<dbReference type="KEGG" id="tig:THII_1687"/>
<evidence type="ECO:0000313" key="3">
    <source>
        <dbReference type="Proteomes" id="UP000031623"/>
    </source>
</evidence>
<dbReference type="Pfam" id="PF09851">
    <property type="entry name" value="SHOCT"/>
    <property type="match status" value="1"/>
</dbReference>